<dbReference type="OrthoDB" id="6329847at2759"/>
<dbReference type="STRING" id="188477.A0A3S1BE69"/>
<proteinExistence type="inferred from homology"/>
<keyword evidence="5" id="KW-0812">Transmembrane</keyword>
<evidence type="ECO:0000256" key="1">
    <source>
        <dbReference type="ARBA" id="ARBA00004298"/>
    </source>
</evidence>
<name>A0A3S1BE69_ELYCH</name>
<evidence type="ECO:0000256" key="8">
    <source>
        <dbReference type="ARBA" id="ARBA00022989"/>
    </source>
</evidence>
<comment type="subcellular location">
    <subcellularLocation>
        <location evidence="1">Mitochondrion inner membrane</location>
        <topology evidence="1">Single-pass membrane protein</topology>
        <orientation evidence="1">Matrix side</orientation>
    </subcellularLocation>
</comment>
<evidence type="ECO:0000256" key="9">
    <source>
        <dbReference type="ARBA" id="ARBA00023128"/>
    </source>
</evidence>
<dbReference type="GO" id="GO:0005743">
    <property type="term" value="C:mitochondrial inner membrane"/>
    <property type="evidence" value="ECO:0007669"/>
    <property type="project" value="UniProtKB-SubCell"/>
</dbReference>
<protein>
    <recommendedName>
        <fullName evidence="13">NADH dehydrogenase [ubiquinone] 1 subunit C2</fullName>
    </recommendedName>
</protein>
<dbReference type="GO" id="GO:0006120">
    <property type="term" value="P:mitochondrial electron transport, NADH to ubiquinone"/>
    <property type="evidence" value="ECO:0007669"/>
    <property type="project" value="InterPro"/>
</dbReference>
<keyword evidence="9" id="KW-0496">Mitochondrion</keyword>
<gene>
    <name evidence="11" type="ORF">EGW08_010680</name>
</gene>
<evidence type="ECO:0000313" key="11">
    <source>
        <dbReference type="EMBL" id="RUS81550.1"/>
    </source>
</evidence>
<evidence type="ECO:0000256" key="4">
    <source>
        <dbReference type="ARBA" id="ARBA00022660"/>
    </source>
</evidence>
<keyword evidence="6" id="KW-0999">Mitochondrion inner membrane</keyword>
<sequence length="110" mass="12562">MYGPEFTKKLPYVEGLKISLYQGSVGAAMLFASILHNFHTKRPPSALLVKHFAAAAVGYFGGTQVEKLVEDRRNLRVRVIEDYIALHPEDFPVAEPKKYKDLLLKWYPVR</sequence>
<keyword evidence="10" id="KW-0472">Membrane</keyword>
<dbReference type="EMBL" id="RQTK01000331">
    <property type="protein sequence ID" value="RUS81550.1"/>
    <property type="molecule type" value="Genomic_DNA"/>
</dbReference>
<evidence type="ECO:0000256" key="3">
    <source>
        <dbReference type="ARBA" id="ARBA00022448"/>
    </source>
</evidence>
<organism evidence="11 12">
    <name type="scientific">Elysia chlorotica</name>
    <name type="common">Eastern emerald elysia</name>
    <name type="synonym">Sea slug</name>
    <dbReference type="NCBI Taxonomy" id="188477"/>
    <lineage>
        <taxon>Eukaryota</taxon>
        <taxon>Metazoa</taxon>
        <taxon>Spiralia</taxon>
        <taxon>Lophotrochozoa</taxon>
        <taxon>Mollusca</taxon>
        <taxon>Gastropoda</taxon>
        <taxon>Heterobranchia</taxon>
        <taxon>Euthyneura</taxon>
        <taxon>Panpulmonata</taxon>
        <taxon>Sacoglossa</taxon>
        <taxon>Placobranchoidea</taxon>
        <taxon>Plakobranchidae</taxon>
        <taxon>Elysia</taxon>
    </lineage>
</organism>
<keyword evidence="3" id="KW-0813">Transport</keyword>
<evidence type="ECO:0000313" key="12">
    <source>
        <dbReference type="Proteomes" id="UP000271974"/>
    </source>
</evidence>
<evidence type="ECO:0000256" key="6">
    <source>
        <dbReference type="ARBA" id="ARBA00022792"/>
    </source>
</evidence>
<dbReference type="Pfam" id="PF06374">
    <property type="entry name" value="NDUF_C2"/>
    <property type="match status" value="1"/>
</dbReference>
<evidence type="ECO:0000256" key="5">
    <source>
        <dbReference type="ARBA" id="ARBA00022692"/>
    </source>
</evidence>
<dbReference type="AlphaFoldDB" id="A0A3S1BE69"/>
<dbReference type="PANTHER" id="PTHR13099">
    <property type="entry name" value="NADH-UBIQUINONE OXIDOREDUCTASE SUBUNIT B14.5B"/>
    <property type="match status" value="1"/>
</dbReference>
<dbReference type="InterPro" id="IPR009423">
    <property type="entry name" value="NDUC2"/>
</dbReference>
<dbReference type="PANTHER" id="PTHR13099:SF0">
    <property type="entry name" value="NADH DEHYDROGENASE [UBIQUINONE] 1 SUBUNIT C2-RELATED"/>
    <property type="match status" value="1"/>
</dbReference>
<keyword evidence="8" id="KW-1133">Transmembrane helix</keyword>
<keyword evidence="4" id="KW-0679">Respiratory chain</keyword>
<reference evidence="11 12" key="1">
    <citation type="submission" date="2019-01" db="EMBL/GenBank/DDBJ databases">
        <title>A draft genome assembly of the solar-powered sea slug Elysia chlorotica.</title>
        <authorList>
            <person name="Cai H."/>
            <person name="Li Q."/>
            <person name="Fang X."/>
            <person name="Li J."/>
            <person name="Curtis N.E."/>
            <person name="Altenburger A."/>
            <person name="Shibata T."/>
            <person name="Feng M."/>
            <person name="Maeda T."/>
            <person name="Schwartz J.A."/>
            <person name="Shigenobu S."/>
            <person name="Lundholm N."/>
            <person name="Nishiyama T."/>
            <person name="Yang H."/>
            <person name="Hasebe M."/>
            <person name="Li S."/>
            <person name="Pierce S.K."/>
            <person name="Wang J."/>
        </authorList>
    </citation>
    <scope>NUCLEOTIDE SEQUENCE [LARGE SCALE GENOMIC DNA]</scope>
    <source>
        <strain evidence="11">EC2010</strain>
        <tissue evidence="11">Whole organism of an adult</tissue>
    </source>
</reference>
<evidence type="ECO:0000256" key="10">
    <source>
        <dbReference type="ARBA" id="ARBA00023136"/>
    </source>
</evidence>
<keyword evidence="7" id="KW-0249">Electron transport</keyword>
<comment type="caution">
    <text evidence="11">The sequence shown here is derived from an EMBL/GenBank/DDBJ whole genome shotgun (WGS) entry which is preliminary data.</text>
</comment>
<comment type="similarity">
    <text evidence="2">Belongs to the complex I NDUFC2 subunit family.</text>
</comment>
<dbReference type="Proteomes" id="UP000271974">
    <property type="component" value="Unassembled WGS sequence"/>
</dbReference>
<accession>A0A3S1BE69</accession>
<evidence type="ECO:0008006" key="13">
    <source>
        <dbReference type="Google" id="ProtNLM"/>
    </source>
</evidence>
<keyword evidence="12" id="KW-1185">Reference proteome</keyword>
<evidence type="ECO:0000256" key="2">
    <source>
        <dbReference type="ARBA" id="ARBA00008674"/>
    </source>
</evidence>
<evidence type="ECO:0000256" key="7">
    <source>
        <dbReference type="ARBA" id="ARBA00022982"/>
    </source>
</evidence>